<dbReference type="GeneID" id="54559921"/>
<gene>
    <name evidence="1" type="ORF">M409DRAFT_23140</name>
</gene>
<dbReference type="AlphaFoldDB" id="A0A6A6CKP3"/>
<protein>
    <recommendedName>
        <fullName evidence="3">Myb-like domain-containing protein</fullName>
    </recommendedName>
</protein>
<proteinExistence type="predicted"/>
<sequence>MAIWKTRLTLIYHGGVLRTSPNIYNLPGPQTRPFTHYPHLHEGQKWTPTELQTLQTLSTTGTTNRTIREHHLPHRTLEAIALQRHRLGLKTRSKPPPWTAAETATLQTALERGLTWTEIRLRELPQRTESAMKGKVRRMEVYGACGGRKERRKWGVGEVERLRWLREVEGLCWGDVAVEMGRSEVAVAGKYWFSRRGERRGRGGVEKDGG</sequence>
<evidence type="ECO:0008006" key="3">
    <source>
        <dbReference type="Google" id="ProtNLM"/>
    </source>
</evidence>
<accession>A0A6A6CKP3</accession>
<evidence type="ECO:0000313" key="1">
    <source>
        <dbReference type="EMBL" id="KAF2166502.1"/>
    </source>
</evidence>
<name>A0A6A6CKP3_ZASCE</name>
<organism evidence="1 2">
    <name type="scientific">Zasmidium cellare ATCC 36951</name>
    <dbReference type="NCBI Taxonomy" id="1080233"/>
    <lineage>
        <taxon>Eukaryota</taxon>
        <taxon>Fungi</taxon>
        <taxon>Dikarya</taxon>
        <taxon>Ascomycota</taxon>
        <taxon>Pezizomycotina</taxon>
        <taxon>Dothideomycetes</taxon>
        <taxon>Dothideomycetidae</taxon>
        <taxon>Mycosphaerellales</taxon>
        <taxon>Mycosphaerellaceae</taxon>
        <taxon>Zasmidium</taxon>
    </lineage>
</organism>
<evidence type="ECO:0000313" key="2">
    <source>
        <dbReference type="Proteomes" id="UP000799537"/>
    </source>
</evidence>
<dbReference type="EMBL" id="ML993596">
    <property type="protein sequence ID" value="KAF2166502.1"/>
    <property type="molecule type" value="Genomic_DNA"/>
</dbReference>
<keyword evidence="2" id="KW-1185">Reference proteome</keyword>
<reference evidence="1" key="1">
    <citation type="journal article" date="2020" name="Stud. Mycol.">
        <title>101 Dothideomycetes genomes: a test case for predicting lifestyles and emergence of pathogens.</title>
        <authorList>
            <person name="Haridas S."/>
            <person name="Albert R."/>
            <person name="Binder M."/>
            <person name="Bloem J."/>
            <person name="Labutti K."/>
            <person name="Salamov A."/>
            <person name="Andreopoulos B."/>
            <person name="Baker S."/>
            <person name="Barry K."/>
            <person name="Bills G."/>
            <person name="Bluhm B."/>
            <person name="Cannon C."/>
            <person name="Castanera R."/>
            <person name="Culley D."/>
            <person name="Daum C."/>
            <person name="Ezra D."/>
            <person name="Gonzalez J."/>
            <person name="Henrissat B."/>
            <person name="Kuo A."/>
            <person name="Liang C."/>
            <person name="Lipzen A."/>
            <person name="Lutzoni F."/>
            <person name="Magnuson J."/>
            <person name="Mondo S."/>
            <person name="Nolan M."/>
            <person name="Ohm R."/>
            <person name="Pangilinan J."/>
            <person name="Park H.-J."/>
            <person name="Ramirez L."/>
            <person name="Alfaro M."/>
            <person name="Sun H."/>
            <person name="Tritt A."/>
            <person name="Yoshinaga Y."/>
            <person name="Zwiers L.-H."/>
            <person name="Turgeon B."/>
            <person name="Goodwin S."/>
            <person name="Spatafora J."/>
            <person name="Crous P."/>
            <person name="Grigoriev I."/>
        </authorList>
    </citation>
    <scope>NUCLEOTIDE SEQUENCE</scope>
    <source>
        <strain evidence="1">ATCC 36951</strain>
    </source>
</reference>
<dbReference type="RefSeq" id="XP_033667391.1">
    <property type="nucleotide sequence ID" value="XM_033806649.1"/>
</dbReference>
<dbReference type="Proteomes" id="UP000799537">
    <property type="component" value="Unassembled WGS sequence"/>
</dbReference>